<organism evidence="1">
    <name type="scientific">marine metagenome</name>
    <dbReference type="NCBI Taxonomy" id="408172"/>
    <lineage>
        <taxon>unclassified sequences</taxon>
        <taxon>metagenomes</taxon>
        <taxon>ecological metagenomes</taxon>
    </lineage>
</organism>
<protein>
    <submittedName>
        <fullName evidence="1">Uncharacterized protein</fullName>
    </submittedName>
</protein>
<accession>A0A381T613</accession>
<evidence type="ECO:0000313" key="1">
    <source>
        <dbReference type="EMBL" id="SVA11615.1"/>
    </source>
</evidence>
<sequence length="111" mass="12643">MVVFNGSGHEDYHTWMGRTFDGESHLISHRIVSKPFHITCHPVQPELLVDPSGIVVVQNIAYFTSDLTKSGARRLASIRSASSRIPPRKSALYRYDPVRPHIRVDTSTYYF</sequence>
<dbReference type="EMBL" id="UINC01004078">
    <property type="protein sequence ID" value="SVA11615.1"/>
    <property type="molecule type" value="Genomic_DNA"/>
</dbReference>
<gene>
    <name evidence="1" type="ORF">METZ01_LOCUS64469</name>
</gene>
<reference evidence="1" key="1">
    <citation type="submission" date="2018-05" db="EMBL/GenBank/DDBJ databases">
        <authorList>
            <person name="Lanie J.A."/>
            <person name="Ng W.-L."/>
            <person name="Kazmierczak K.M."/>
            <person name="Andrzejewski T.M."/>
            <person name="Davidsen T.M."/>
            <person name="Wayne K.J."/>
            <person name="Tettelin H."/>
            <person name="Glass J.I."/>
            <person name="Rusch D."/>
            <person name="Podicherti R."/>
            <person name="Tsui H.-C.T."/>
            <person name="Winkler M.E."/>
        </authorList>
    </citation>
    <scope>NUCLEOTIDE SEQUENCE</scope>
</reference>
<dbReference type="AlphaFoldDB" id="A0A381T613"/>
<proteinExistence type="predicted"/>
<name>A0A381T613_9ZZZZ</name>